<comment type="caution">
    <text evidence="1">The sequence shown here is derived from an EMBL/GenBank/DDBJ whole genome shotgun (WGS) entry which is preliminary data.</text>
</comment>
<dbReference type="Gene3D" id="3.40.50.1820">
    <property type="entry name" value="alpha/beta hydrolase"/>
    <property type="match status" value="1"/>
</dbReference>
<dbReference type="GO" id="GO:0016740">
    <property type="term" value="F:transferase activity"/>
    <property type="evidence" value="ECO:0007669"/>
    <property type="project" value="UniProtKB-KW"/>
</dbReference>
<protein>
    <submittedName>
        <fullName evidence="1">Putative phosphoribosyl transferasec</fullName>
    </submittedName>
</protein>
<accession>A0A080M1L4</accession>
<dbReference type="InterPro" id="IPR029058">
    <property type="entry name" value="AB_hydrolase_fold"/>
</dbReference>
<proteinExistence type="predicted"/>
<reference evidence="1 2" key="1">
    <citation type="submission" date="2014-02" db="EMBL/GenBank/DDBJ databases">
        <title>Expanding our view of genomic diversity in Candidatus Accumulibacter clades.</title>
        <authorList>
            <person name="Skennerton C.T."/>
            <person name="Barr J.J."/>
            <person name="Slater F.R."/>
            <person name="Bond P.L."/>
            <person name="Tyson G.W."/>
        </authorList>
    </citation>
    <scope>NUCLEOTIDE SEQUENCE [LARGE SCALE GENOMIC DNA]</scope>
    <source>
        <strain evidence="2">BA-91</strain>
    </source>
</reference>
<dbReference type="SUPFAM" id="SSF53474">
    <property type="entry name" value="alpha/beta-Hydrolases"/>
    <property type="match status" value="1"/>
</dbReference>
<keyword evidence="1" id="KW-0808">Transferase</keyword>
<organism evidence="1 2">
    <name type="scientific">Candidatus Accumulibacter phosphatis</name>
    <dbReference type="NCBI Taxonomy" id="327160"/>
    <lineage>
        <taxon>Bacteria</taxon>
        <taxon>Pseudomonadati</taxon>
        <taxon>Pseudomonadota</taxon>
        <taxon>Betaproteobacteria</taxon>
        <taxon>Candidatus Accumulibacter</taxon>
    </lineage>
</organism>
<evidence type="ECO:0000313" key="2">
    <source>
        <dbReference type="Proteomes" id="UP000020077"/>
    </source>
</evidence>
<dbReference type="AlphaFoldDB" id="A0A080M1L4"/>
<evidence type="ECO:0000313" key="1">
    <source>
        <dbReference type="EMBL" id="KFB74190.1"/>
    </source>
</evidence>
<dbReference type="Proteomes" id="UP000020077">
    <property type="component" value="Unassembled WGS sequence"/>
</dbReference>
<sequence length="220" mass="23542">MNEAINFPGDTPIAIPSGHASLQGFLTLPARLSALVVLTHAGENPEARDDALAVVLQHAGIGTLTLDLLTHAEERFADIHHNVPLLAKRLLDALALIKQGMLLSELPTLPVGLCAAGDCSPVALRVAALRDHDIFAVVCRGGLIDLAGMLYLRSLAAPLLVLVSEEDERVTASNRRALRELACRQELKLLPAASPDSATALGFVARETVHWFFQHLPKLA</sequence>
<gene>
    <name evidence="1" type="ORF">AW09_000530</name>
</gene>
<dbReference type="EMBL" id="JDVG02000084">
    <property type="protein sequence ID" value="KFB74190.1"/>
    <property type="molecule type" value="Genomic_DNA"/>
</dbReference>
<name>A0A080M1L4_9PROT</name>